<sequence>MASFSHEFIARFKMTADIQKEALTGISSQVENAELPDQRGQNAPPPPTNDTSPWDSIKNNPKAMASCCYMLFTCIMWGYDGLASAVVLSIPRWRQDYGNLYNGAYVVPAQWQLAFTAASMIGLVLGGIAAGWVSKQYGQRICIVGGHVTTIAGACLQWYSIGDLGMFFAGKLLTGIPLGVFVTVAPVYCSEVAPQDLRGAMVAAVNFSIVVGQVLAYGVMRQSQSIDGPLAYRTLFAVQWGFAAVGLLLVYFVPESPTRLAARGKYDAAKDSIRFLYPSTTSVDEMLERITLNLSHVSSLEAAGSFKQCFNRANAMRTVVALSVFFIQACSGVSWILGYMGYFMQLSGMQGTEVFDTSLGITGVMAVGNILSWPLIDRLGRRRLILSGLTFCTVCLLLIGVLGCFSDKSRPITLAQVSFMAIWGFMYQVSIGSVGYTLVAEVATTSLRGHTQSLSTVVNGLSNCIWSFALPYMVNPDEANMGGKVAFIFFGILVVSDVFVYFFYPETKGRSFEEIDELYARGIPAWRFADTTLEPQFYQGSVDKATA</sequence>
<evidence type="ECO:0000259" key="10">
    <source>
        <dbReference type="PROSITE" id="PS50850"/>
    </source>
</evidence>
<feature type="transmembrane region" description="Helical" evidence="9">
    <location>
        <begin position="384"/>
        <end position="405"/>
    </location>
</feature>
<evidence type="ECO:0000313" key="12">
    <source>
        <dbReference type="Proteomes" id="UP001610334"/>
    </source>
</evidence>
<dbReference type="SUPFAM" id="SSF103473">
    <property type="entry name" value="MFS general substrate transporter"/>
    <property type="match status" value="1"/>
</dbReference>
<dbReference type="PANTHER" id="PTHR48022">
    <property type="entry name" value="PLASTIDIC GLUCOSE TRANSPORTER 4"/>
    <property type="match status" value="1"/>
</dbReference>
<keyword evidence="6 9" id="KW-0472">Membrane</keyword>
<evidence type="ECO:0000256" key="2">
    <source>
        <dbReference type="ARBA" id="ARBA00010992"/>
    </source>
</evidence>
<dbReference type="NCBIfam" id="TIGR00879">
    <property type="entry name" value="SP"/>
    <property type="match status" value="1"/>
</dbReference>
<dbReference type="PANTHER" id="PTHR48022:SF56">
    <property type="entry name" value="MAJOR FACILITATOR SUPERFAMILY (MFS) PROFILE DOMAIN-CONTAINING PROTEIN-RELATED"/>
    <property type="match status" value="1"/>
</dbReference>
<evidence type="ECO:0000256" key="1">
    <source>
        <dbReference type="ARBA" id="ARBA00004141"/>
    </source>
</evidence>
<feature type="transmembrane region" description="Helical" evidence="9">
    <location>
        <begin position="486"/>
        <end position="504"/>
    </location>
</feature>
<reference evidence="11 12" key="1">
    <citation type="submission" date="2024-07" db="EMBL/GenBank/DDBJ databases">
        <title>Section-level genome sequencing and comparative genomics of Aspergillus sections Usti and Cavernicolus.</title>
        <authorList>
            <consortium name="Lawrence Berkeley National Laboratory"/>
            <person name="Nybo J.L."/>
            <person name="Vesth T.C."/>
            <person name="Theobald S."/>
            <person name="Frisvad J.C."/>
            <person name="Larsen T.O."/>
            <person name="Kjaerboelling I."/>
            <person name="Rothschild-Mancinelli K."/>
            <person name="Lyhne E.K."/>
            <person name="Kogle M.E."/>
            <person name="Barry K."/>
            <person name="Clum A."/>
            <person name="Na H."/>
            <person name="Ledsgaard L."/>
            <person name="Lin J."/>
            <person name="Lipzen A."/>
            <person name="Kuo A."/>
            <person name="Riley R."/>
            <person name="Mondo S."/>
            <person name="Labutti K."/>
            <person name="Haridas S."/>
            <person name="Pangalinan J."/>
            <person name="Salamov A.A."/>
            <person name="Simmons B.A."/>
            <person name="Magnuson J.K."/>
            <person name="Chen J."/>
            <person name="Drula E."/>
            <person name="Henrissat B."/>
            <person name="Wiebenga A."/>
            <person name="Lubbers R.J."/>
            <person name="Gomes A.C."/>
            <person name="Makela M.R."/>
            <person name="Stajich J."/>
            <person name="Grigoriev I.V."/>
            <person name="Mortensen U.H."/>
            <person name="De Vries R.P."/>
            <person name="Baker S.E."/>
            <person name="Andersen M.R."/>
        </authorList>
    </citation>
    <scope>NUCLEOTIDE SEQUENCE [LARGE SCALE GENOMIC DNA]</scope>
    <source>
        <strain evidence="11 12">CBS 588.65</strain>
    </source>
</reference>
<feature type="transmembrane region" description="Helical" evidence="9">
    <location>
        <begin position="200"/>
        <end position="220"/>
    </location>
</feature>
<evidence type="ECO:0000256" key="3">
    <source>
        <dbReference type="ARBA" id="ARBA00022448"/>
    </source>
</evidence>
<feature type="domain" description="Major facilitator superfamily (MFS) profile" evidence="10">
    <location>
        <begin position="66"/>
        <end position="508"/>
    </location>
</feature>
<evidence type="ECO:0000256" key="4">
    <source>
        <dbReference type="ARBA" id="ARBA00022692"/>
    </source>
</evidence>
<name>A0ABR4H764_9EURO</name>
<feature type="transmembrane region" description="Helical" evidence="9">
    <location>
        <begin position="456"/>
        <end position="474"/>
    </location>
</feature>
<dbReference type="InterPro" id="IPR005828">
    <property type="entry name" value="MFS_sugar_transport-like"/>
</dbReference>
<dbReference type="EMBL" id="JBFXLT010000060">
    <property type="protein sequence ID" value="KAL2811271.1"/>
    <property type="molecule type" value="Genomic_DNA"/>
</dbReference>
<protein>
    <submittedName>
        <fullName evidence="11">General substrate transporter</fullName>
    </submittedName>
</protein>
<dbReference type="InterPro" id="IPR036259">
    <property type="entry name" value="MFS_trans_sf"/>
</dbReference>
<evidence type="ECO:0000313" key="11">
    <source>
        <dbReference type="EMBL" id="KAL2811271.1"/>
    </source>
</evidence>
<comment type="caution">
    <text evidence="11">The sequence shown here is derived from an EMBL/GenBank/DDBJ whole genome shotgun (WGS) entry which is preliminary data.</text>
</comment>
<feature type="transmembrane region" description="Helical" evidence="9">
    <location>
        <begin position="232"/>
        <end position="253"/>
    </location>
</feature>
<proteinExistence type="inferred from homology"/>
<comment type="similarity">
    <text evidence="2 7">Belongs to the major facilitator superfamily. Sugar transporter (TC 2.A.1.1) family.</text>
</comment>
<evidence type="ECO:0000256" key="9">
    <source>
        <dbReference type="SAM" id="Phobius"/>
    </source>
</evidence>
<evidence type="ECO:0000256" key="7">
    <source>
        <dbReference type="RuleBase" id="RU003346"/>
    </source>
</evidence>
<gene>
    <name evidence="11" type="ORF">BJX63DRAFT_433562</name>
</gene>
<keyword evidence="3 7" id="KW-0813">Transport</keyword>
<dbReference type="InterPro" id="IPR020846">
    <property type="entry name" value="MFS_dom"/>
</dbReference>
<feature type="transmembrane region" description="Helical" evidence="9">
    <location>
        <begin position="68"/>
        <end position="91"/>
    </location>
</feature>
<feature type="transmembrane region" description="Helical" evidence="9">
    <location>
        <begin position="167"/>
        <end position="188"/>
    </location>
</feature>
<feature type="transmembrane region" description="Helical" evidence="9">
    <location>
        <begin position="319"/>
        <end position="342"/>
    </location>
</feature>
<organism evidence="11 12">
    <name type="scientific">Aspergillus granulosus</name>
    <dbReference type="NCBI Taxonomy" id="176169"/>
    <lineage>
        <taxon>Eukaryota</taxon>
        <taxon>Fungi</taxon>
        <taxon>Dikarya</taxon>
        <taxon>Ascomycota</taxon>
        <taxon>Pezizomycotina</taxon>
        <taxon>Eurotiomycetes</taxon>
        <taxon>Eurotiomycetidae</taxon>
        <taxon>Eurotiales</taxon>
        <taxon>Aspergillaceae</taxon>
        <taxon>Aspergillus</taxon>
        <taxon>Aspergillus subgen. Nidulantes</taxon>
    </lineage>
</organism>
<accession>A0ABR4H764</accession>
<dbReference type="PROSITE" id="PS00217">
    <property type="entry name" value="SUGAR_TRANSPORT_2"/>
    <property type="match status" value="1"/>
</dbReference>
<feature type="transmembrane region" description="Helical" evidence="9">
    <location>
        <begin position="141"/>
        <end position="161"/>
    </location>
</feature>
<keyword evidence="4 9" id="KW-0812">Transmembrane</keyword>
<comment type="subcellular location">
    <subcellularLocation>
        <location evidence="1">Membrane</location>
        <topology evidence="1">Multi-pass membrane protein</topology>
    </subcellularLocation>
</comment>
<dbReference type="InterPro" id="IPR003663">
    <property type="entry name" value="Sugar/inositol_transpt"/>
</dbReference>
<dbReference type="Gene3D" id="1.20.1250.20">
    <property type="entry name" value="MFS general substrate transporter like domains"/>
    <property type="match status" value="1"/>
</dbReference>
<feature type="transmembrane region" description="Helical" evidence="9">
    <location>
        <begin position="354"/>
        <end position="372"/>
    </location>
</feature>
<feature type="transmembrane region" description="Helical" evidence="9">
    <location>
        <begin position="111"/>
        <end position="134"/>
    </location>
</feature>
<evidence type="ECO:0000256" key="8">
    <source>
        <dbReference type="SAM" id="MobiDB-lite"/>
    </source>
</evidence>
<feature type="region of interest" description="Disordered" evidence="8">
    <location>
        <begin position="36"/>
        <end position="55"/>
    </location>
</feature>
<feature type="transmembrane region" description="Helical" evidence="9">
    <location>
        <begin position="425"/>
        <end position="444"/>
    </location>
</feature>
<dbReference type="Pfam" id="PF00083">
    <property type="entry name" value="Sugar_tr"/>
    <property type="match status" value="1"/>
</dbReference>
<evidence type="ECO:0000256" key="5">
    <source>
        <dbReference type="ARBA" id="ARBA00022989"/>
    </source>
</evidence>
<dbReference type="PROSITE" id="PS50850">
    <property type="entry name" value="MFS"/>
    <property type="match status" value="1"/>
</dbReference>
<evidence type="ECO:0000256" key="6">
    <source>
        <dbReference type="ARBA" id="ARBA00023136"/>
    </source>
</evidence>
<keyword evidence="12" id="KW-1185">Reference proteome</keyword>
<keyword evidence="5 9" id="KW-1133">Transmembrane helix</keyword>
<dbReference type="InterPro" id="IPR005829">
    <property type="entry name" value="Sugar_transporter_CS"/>
</dbReference>
<dbReference type="Proteomes" id="UP001610334">
    <property type="component" value="Unassembled WGS sequence"/>
</dbReference>
<dbReference type="InterPro" id="IPR050360">
    <property type="entry name" value="MFS_Sugar_Transporters"/>
</dbReference>